<dbReference type="InterPro" id="IPR002293">
    <property type="entry name" value="AA/rel_permease1"/>
</dbReference>
<feature type="transmembrane region" description="Helical" evidence="6">
    <location>
        <begin position="95"/>
        <end position="114"/>
    </location>
</feature>
<name>A0A1G8KI49_9BACI</name>
<keyword evidence="2" id="KW-0813">Transport</keyword>
<accession>A0A1G8KI49</accession>
<dbReference type="STRING" id="930129.SAMN05216352_107240"/>
<dbReference type="GO" id="GO:0016020">
    <property type="term" value="C:membrane"/>
    <property type="evidence" value="ECO:0007669"/>
    <property type="project" value="UniProtKB-SubCell"/>
</dbReference>
<gene>
    <name evidence="7" type="ORF">SAMN05216352_107240</name>
</gene>
<keyword evidence="5 6" id="KW-0472">Membrane</keyword>
<evidence type="ECO:0000256" key="6">
    <source>
        <dbReference type="SAM" id="Phobius"/>
    </source>
</evidence>
<evidence type="ECO:0000256" key="2">
    <source>
        <dbReference type="ARBA" id="ARBA00022448"/>
    </source>
</evidence>
<keyword evidence="3 6" id="KW-0812">Transmembrane</keyword>
<evidence type="ECO:0000256" key="3">
    <source>
        <dbReference type="ARBA" id="ARBA00022692"/>
    </source>
</evidence>
<evidence type="ECO:0000313" key="8">
    <source>
        <dbReference type="Proteomes" id="UP000199017"/>
    </source>
</evidence>
<proteinExistence type="predicted"/>
<dbReference type="AlphaFoldDB" id="A0A1G8KI49"/>
<dbReference type="EMBL" id="FNDU01000007">
    <property type="protein sequence ID" value="SDI43065.1"/>
    <property type="molecule type" value="Genomic_DNA"/>
</dbReference>
<dbReference type="Pfam" id="PF13520">
    <property type="entry name" value="AA_permease_2"/>
    <property type="match status" value="1"/>
</dbReference>
<dbReference type="PANTHER" id="PTHR43243:SF4">
    <property type="entry name" value="CATIONIC AMINO ACID TRANSPORTER 4"/>
    <property type="match status" value="1"/>
</dbReference>
<dbReference type="PANTHER" id="PTHR43243">
    <property type="entry name" value="INNER MEMBRANE TRANSPORTER YGJI-RELATED"/>
    <property type="match status" value="1"/>
</dbReference>
<keyword evidence="4 6" id="KW-1133">Transmembrane helix</keyword>
<comment type="subcellular location">
    <subcellularLocation>
        <location evidence="1">Membrane</location>
        <topology evidence="1">Multi-pass membrane protein</topology>
    </subcellularLocation>
</comment>
<evidence type="ECO:0000256" key="4">
    <source>
        <dbReference type="ARBA" id="ARBA00022989"/>
    </source>
</evidence>
<evidence type="ECO:0000256" key="5">
    <source>
        <dbReference type="ARBA" id="ARBA00023136"/>
    </source>
</evidence>
<dbReference type="Proteomes" id="UP000199017">
    <property type="component" value="Unassembled WGS sequence"/>
</dbReference>
<organism evidence="7 8">
    <name type="scientific">Alteribacillus bidgolensis</name>
    <dbReference type="NCBI Taxonomy" id="930129"/>
    <lineage>
        <taxon>Bacteria</taxon>
        <taxon>Bacillati</taxon>
        <taxon>Bacillota</taxon>
        <taxon>Bacilli</taxon>
        <taxon>Bacillales</taxon>
        <taxon>Bacillaceae</taxon>
        <taxon>Alteribacillus</taxon>
    </lineage>
</organism>
<reference evidence="7 8" key="1">
    <citation type="submission" date="2016-10" db="EMBL/GenBank/DDBJ databases">
        <authorList>
            <person name="de Groot N.N."/>
        </authorList>
    </citation>
    <scope>NUCLEOTIDE SEQUENCE [LARGE SCALE GENOMIC DNA]</scope>
    <source>
        <strain evidence="8">P4B,CCM 7963,CECT 7998,DSM 25260,IBRC-M 10614,KCTC 13821</strain>
    </source>
</reference>
<keyword evidence="8" id="KW-1185">Reference proteome</keyword>
<evidence type="ECO:0000313" key="7">
    <source>
        <dbReference type="EMBL" id="SDI43065.1"/>
    </source>
</evidence>
<protein>
    <submittedName>
        <fullName evidence="7">Amino acid permease</fullName>
    </submittedName>
</protein>
<feature type="transmembrane region" description="Helical" evidence="6">
    <location>
        <begin position="56"/>
        <end position="75"/>
    </location>
</feature>
<evidence type="ECO:0000256" key="1">
    <source>
        <dbReference type="ARBA" id="ARBA00004141"/>
    </source>
</evidence>
<feature type="transmembrane region" description="Helical" evidence="6">
    <location>
        <begin position="12"/>
        <end position="36"/>
    </location>
</feature>
<sequence>MIAIIGVNSSANISSLFVSLHIIFIIGFTGFLAYALFTGEKAGSLVSPEPFLHVDLSLPIALAGASIVVFSFLGFDTMTTLSEKTKKATKTIPKAIFIMIGIVGVLHVTMSYFIELSFPAFTFQNPDSAH</sequence>
<dbReference type="GO" id="GO:0015171">
    <property type="term" value="F:amino acid transmembrane transporter activity"/>
    <property type="evidence" value="ECO:0007669"/>
    <property type="project" value="TreeGrafter"/>
</dbReference>
<dbReference type="Gene3D" id="1.20.1740.10">
    <property type="entry name" value="Amino acid/polyamine transporter I"/>
    <property type="match status" value="1"/>
</dbReference>